<dbReference type="Pfam" id="PF21537">
    <property type="entry name" value="DUF1980_C"/>
    <property type="match status" value="1"/>
</dbReference>
<organism evidence="4 5">
    <name type="scientific">Salipaludibacillus neizhouensis</name>
    <dbReference type="NCBI Taxonomy" id="885475"/>
    <lineage>
        <taxon>Bacteria</taxon>
        <taxon>Bacillati</taxon>
        <taxon>Bacillota</taxon>
        <taxon>Bacilli</taxon>
        <taxon>Bacillales</taxon>
        <taxon>Bacillaceae</taxon>
    </lineage>
</organism>
<comment type="caution">
    <text evidence="4">The sequence shown here is derived from an EMBL/GenBank/DDBJ whole genome shotgun (WGS) entry which is preliminary data.</text>
</comment>
<sequence>MIFHPQQALKALILALFSGFIIRLHHTGEINSFINPQYAAFSQVASIIFLVLFFIQVTRIFLTEEQAVDHQYCNILGCSHDIEDTKPLKNRIGYVMICLPLVTGFFLPYSELGAAEAMNRAICYSSSETNTGHSHETLGTKSDDIMKEMIDQPILSLDHSNFIDYTNAIQTSPELFVGKRINMEGFIFSDKAVANGHPMLARFIVTHCVADAHVTGVVLSSSDKSLEREKGWISVRGIIDVHQLEGQLVPFIHVQQWNSIDEPTEPYVYP</sequence>
<keyword evidence="1" id="KW-0472">Membrane</keyword>
<dbReference type="RefSeq" id="WP_110935459.1">
    <property type="nucleotide sequence ID" value="NZ_KZ614146.1"/>
</dbReference>
<keyword evidence="5" id="KW-1185">Reference proteome</keyword>
<evidence type="ECO:0000259" key="3">
    <source>
        <dbReference type="Pfam" id="PF21537"/>
    </source>
</evidence>
<proteinExistence type="predicted"/>
<name>A0A3A9K422_9BACI</name>
<evidence type="ECO:0000313" key="5">
    <source>
        <dbReference type="Proteomes" id="UP000281498"/>
    </source>
</evidence>
<dbReference type="Proteomes" id="UP000281498">
    <property type="component" value="Unassembled WGS sequence"/>
</dbReference>
<dbReference type="InterPro" id="IPR048447">
    <property type="entry name" value="DUF1980_C"/>
</dbReference>
<feature type="domain" description="DUF1980" evidence="2">
    <location>
        <begin position="9"/>
        <end position="118"/>
    </location>
</feature>
<keyword evidence="1" id="KW-0812">Transmembrane</keyword>
<dbReference type="EMBL" id="PDOE01000003">
    <property type="protein sequence ID" value="RKL67377.1"/>
    <property type="molecule type" value="Genomic_DNA"/>
</dbReference>
<dbReference type="NCBIfam" id="TIGR03943">
    <property type="entry name" value="TIGR03943 family putative permease subunit"/>
    <property type="match status" value="1"/>
</dbReference>
<evidence type="ECO:0000259" key="2">
    <source>
        <dbReference type="Pfam" id="PF09323"/>
    </source>
</evidence>
<feature type="domain" description="DUF1980" evidence="3">
    <location>
        <begin position="137"/>
        <end position="270"/>
    </location>
</feature>
<gene>
    <name evidence="4" type="ORF">CR203_08400</name>
</gene>
<protein>
    <submittedName>
        <fullName evidence="4">TIGR03943 family protein</fullName>
    </submittedName>
</protein>
<dbReference type="InterPro" id="IPR048493">
    <property type="entry name" value="DUF1980_N"/>
</dbReference>
<dbReference type="PANTHER" id="PTHR40047:SF1">
    <property type="entry name" value="UPF0703 PROTEIN YCGQ"/>
    <property type="match status" value="1"/>
</dbReference>
<evidence type="ECO:0000313" key="4">
    <source>
        <dbReference type="EMBL" id="RKL67377.1"/>
    </source>
</evidence>
<keyword evidence="1" id="KW-1133">Transmembrane helix</keyword>
<dbReference type="AlphaFoldDB" id="A0A3A9K422"/>
<reference evidence="4 5" key="1">
    <citation type="submission" date="2017-10" db="EMBL/GenBank/DDBJ databases">
        <title>Bacillus sp. nov., a halophilic bacterium isolated from a Keqin Lake.</title>
        <authorList>
            <person name="Wang H."/>
        </authorList>
    </citation>
    <scope>NUCLEOTIDE SEQUENCE [LARGE SCALE GENOMIC DNA]</scope>
    <source>
        <strain evidence="4 5">KCTC 13187</strain>
    </source>
</reference>
<accession>A0A3A9K422</accession>
<dbReference type="OrthoDB" id="9770408at2"/>
<feature type="transmembrane region" description="Helical" evidence="1">
    <location>
        <begin position="92"/>
        <end position="110"/>
    </location>
</feature>
<evidence type="ECO:0000256" key="1">
    <source>
        <dbReference type="SAM" id="Phobius"/>
    </source>
</evidence>
<dbReference type="PANTHER" id="PTHR40047">
    <property type="entry name" value="UPF0703 PROTEIN YCGQ"/>
    <property type="match status" value="1"/>
</dbReference>
<dbReference type="Pfam" id="PF09323">
    <property type="entry name" value="DUF1980"/>
    <property type="match status" value="1"/>
</dbReference>
<feature type="transmembrane region" description="Helical" evidence="1">
    <location>
        <begin position="38"/>
        <end position="62"/>
    </location>
</feature>
<feature type="transmembrane region" description="Helical" evidence="1">
    <location>
        <begin position="7"/>
        <end position="26"/>
    </location>
</feature>
<dbReference type="InterPro" id="IPR052955">
    <property type="entry name" value="UPF0703_membrane_permease"/>
</dbReference>
<dbReference type="InterPro" id="IPR015402">
    <property type="entry name" value="DUF1980"/>
</dbReference>